<evidence type="ECO:0000256" key="1">
    <source>
        <dbReference type="SAM" id="MobiDB-lite"/>
    </source>
</evidence>
<organism evidence="2 3">
    <name type="scientific">Rhinopithecus bieti</name>
    <name type="common">Black snub-nosed monkey</name>
    <name type="synonym">Pygathrix bieti</name>
    <dbReference type="NCBI Taxonomy" id="61621"/>
    <lineage>
        <taxon>Eukaryota</taxon>
        <taxon>Metazoa</taxon>
        <taxon>Chordata</taxon>
        <taxon>Craniata</taxon>
        <taxon>Vertebrata</taxon>
        <taxon>Euteleostomi</taxon>
        <taxon>Mammalia</taxon>
        <taxon>Eutheria</taxon>
        <taxon>Euarchontoglires</taxon>
        <taxon>Primates</taxon>
        <taxon>Haplorrhini</taxon>
        <taxon>Catarrhini</taxon>
        <taxon>Cercopithecidae</taxon>
        <taxon>Colobinae</taxon>
        <taxon>Rhinopithecus</taxon>
    </lineage>
</organism>
<evidence type="ECO:0000313" key="3">
    <source>
        <dbReference type="Proteomes" id="UP000233180"/>
    </source>
</evidence>
<protein>
    <submittedName>
        <fullName evidence="2">Uncharacterized protein</fullName>
    </submittedName>
</protein>
<keyword evidence="3" id="KW-1185">Reference proteome</keyword>
<name>A0A2K6L073_RHIBE</name>
<accession>A0A2K6L073</accession>
<dbReference type="AlphaFoldDB" id="A0A2K6L073"/>
<dbReference type="Proteomes" id="UP000233180">
    <property type="component" value="Unassembled WGS sequence"/>
</dbReference>
<reference evidence="2 3" key="1">
    <citation type="submission" date="2016-06" db="EMBL/GenBank/DDBJ databases">
        <title>Genome of Rhinopithecus bieti.</title>
        <authorList>
            <person name="Wu"/>
            <person name="C.-I. and Zhang"/>
            <person name="Y."/>
        </authorList>
    </citation>
    <scope>NUCLEOTIDE SEQUENCE</scope>
</reference>
<reference evidence="2" key="3">
    <citation type="submission" date="2025-09" db="UniProtKB">
        <authorList>
            <consortium name="Ensembl"/>
        </authorList>
    </citation>
    <scope>IDENTIFICATION</scope>
</reference>
<evidence type="ECO:0000313" key="2">
    <source>
        <dbReference type="Ensembl" id="ENSRBIP00000016924.1"/>
    </source>
</evidence>
<feature type="region of interest" description="Disordered" evidence="1">
    <location>
        <begin position="70"/>
        <end position="90"/>
    </location>
</feature>
<proteinExistence type="predicted"/>
<feature type="compositionally biased region" description="Basic and acidic residues" evidence="1">
    <location>
        <begin position="79"/>
        <end position="90"/>
    </location>
</feature>
<sequence>MSLPPRAPGHDGESRFFTFKTFTAATVFLCSSDRDTAAISREPVTCLLCVLPHWPATCWCYLRRVAASTGGAESSKWLEQPREGGDPWEARSEFTWRTLEPQKRGSIAGVNDP</sequence>
<reference evidence="2" key="2">
    <citation type="submission" date="2025-08" db="UniProtKB">
        <authorList>
            <consortium name="Ensembl"/>
        </authorList>
    </citation>
    <scope>IDENTIFICATION</scope>
</reference>
<dbReference type="Ensembl" id="ENSRBIT00000040773.1">
    <property type="protein sequence ID" value="ENSRBIP00000016924.1"/>
    <property type="gene ID" value="ENSRBIG00000032486.1"/>
</dbReference>
<dbReference type="OMA" id="HWPATCW"/>
<dbReference type="GeneTree" id="ENSGT00410000028556"/>